<dbReference type="NCBIfam" id="TIGR00200">
    <property type="entry name" value="cinA_nterm"/>
    <property type="match status" value="1"/>
</dbReference>
<dbReference type="Gene3D" id="3.40.980.10">
    <property type="entry name" value="MoaB/Mog-like domain"/>
    <property type="match status" value="1"/>
</dbReference>
<sequence>MKAEILAVGTEILLGNIVNTNAQYIAKRLADLGIDVYHQSVIGDNPERLKEAYKLAFNRADLVITTGGLGPTKDDLTKEIAFEYFQMESVLYEDILEKIEEYFNKMNRKMVQSNKKQAYFPKEAHILPNDKGTAPGCIIEKDNKILIVLPGPPKEMKPMFEKSVIPYLSKYQDGILFSKILRVIGIGESAASEQIGDIIDNSYNPTVAPYAKENEVIFRITAKAKTQKEAEDLIVPVENQIREKIGIAVYGEGETSIEEVIGNILVNNKLTIATAESCTGGLLAGKIINYPGISEVFKEGIITYSNEAKMKRLNVKKETLDKYGAVSSQTAAEMAEGIAKTANTDIGISTTGIAGPGGGSSEKPIGLVYVGLYIKGKMKTKELRLVGDRQRVRNSTVIRVLEWLRREILKGVLKE</sequence>
<dbReference type="InterPro" id="IPR041424">
    <property type="entry name" value="CinA_KH"/>
</dbReference>
<feature type="domain" description="MoaB/Mog" evidence="2">
    <location>
        <begin position="4"/>
        <end position="171"/>
    </location>
</feature>
<dbReference type="Proteomes" id="UP001078443">
    <property type="component" value="Unassembled WGS sequence"/>
</dbReference>
<name>A0ABT4D1Z6_9CLOT</name>
<reference evidence="3" key="1">
    <citation type="submission" date="2022-12" db="EMBL/GenBank/DDBJ databases">
        <authorList>
            <person name="Wang J."/>
        </authorList>
    </citation>
    <scope>NUCLEOTIDE SEQUENCE</scope>
    <source>
        <strain evidence="3">HY-45-18</strain>
    </source>
</reference>
<dbReference type="Pfam" id="PF02464">
    <property type="entry name" value="CinA"/>
    <property type="match status" value="1"/>
</dbReference>
<dbReference type="HAMAP" id="MF_00226_B">
    <property type="entry name" value="CinA_B"/>
    <property type="match status" value="1"/>
</dbReference>
<dbReference type="Gene3D" id="3.90.950.20">
    <property type="entry name" value="CinA-like"/>
    <property type="match status" value="1"/>
</dbReference>
<proteinExistence type="inferred from homology"/>
<dbReference type="InterPro" id="IPR036653">
    <property type="entry name" value="CinA-like_C"/>
</dbReference>
<dbReference type="InterPro" id="IPR036425">
    <property type="entry name" value="MoaB/Mog-like_dom_sf"/>
</dbReference>
<dbReference type="PANTHER" id="PTHR13939">
    <property type="entry name" value="NICOTINAMIDE-NUCLEOTIDE AMIDOHYDROLASE PNCC"/>
    <property type="match status" value="1"/>
</dbReference>
<accession>A0ABT4D1Z6</accession>
<dbReference type="InterPro" id="IPR001453">
    <property type="entry name" value="MoaB/Mog_dom"/>
</dbReference>
<dbReference type="SMART" id="SM00852">
    <property type="entry name" value="MoCF_biosynth"/>
    <property type="match status" value="1"/>
</dbReference>
<dbReference type="RefSeq" id="WP_268041587.1">
    <property type="nucleotide sequence ID" value="NZ_JAPQER010000006.1"/>
</dbReference>
<dbReference type="NCBIfam" id="TIGR00177">
    <property type="entry name" value="molyb_syn"/>
    <property type="match status" value="1"/>
</dbReference>
<dbReference type="CDD" id="cd00885">
    <property type="entry name" value="cinA"/>
    <property type="match status" value="1"/>
</dbReference>
<dbReference type="SUPFAM" id="SSF142433">
    <property type="entry name" value="CinA-like"/>
    <property type="match status" value="1"/>
</dbReference>
<organism evidence="3 4">
    <name type="scientific">Clostridium aestuarii</name>
    <dbReference type="NCBI Taxonomy" id="338193"/>
    <lineage>
        <taxon>Bacteria</taxon>
        <taxon>Bacillati</taxon>
        <taxon>Bacillota</taxon>
        <taxon>Clostridia</taxon>
        <taxon>Eubacteriales</taxon>
        <taxon>Clostridiaceae</taxon>
        <taxon>Clostridium</taxon>
    </lineage>
</organism>
<gene>
    <name evidence="1" type="primary">cinA</name>
    <name evidence="3" type="ORF">OW763_13030</name>
</gene>
<dbReference type="NCBIfam" id="TIGR00199">
    <property type="entry name" value="PncC_domain"/>
    <property type="match status" value="1"/>
</dbReference>
<dbReference type="Gene3D" id="3.30.70.2860">
    <property type="match status" value="1"/>
</dbReference>
<dbReference type="InterPro" id="IPR008135">
    <property type="entry name" value="Competence-induced_CinA"/>
</dbReference>
<dbReference type="PANTHER" id="PTHR13939:SF0">
    <property type="entry name" value="NMN AMIDOHYDROLASE-LIKE PROTEIN YFAY"/>
    <property type="match status" value="1"/>
</dbReference>
<evidence type="ECO:0000259" key="2">
    <source>
        <dbReference type="SMART" id="SM00852"/>
    </source>
</evidence>
<comment type="similarity">
    <text evidence="1">Belongs to the CinA family.</text>
</comment>
<dbReference type="Pfam" id="PF18146">
    <property type="entry name" value="CinA_KH"/>
    <property type="match status" value="1"/>
</dbReference>
<comment type="caution">
    <text evidence="3">The sequence shown here is derived from an EMBL/GenBank/DDBJ whole genome shotgun (WGS) entry which is preliminary data.</text>
</comment>
<dbReference type="Pfam" id="PF00994">
    <property type="entry name" value="MoCF_biosynth"/>
    <property type="match status" value="1"/>
</dbReference>
<evidence type="ECO:0000313" key="3">
    <source>
        <dbReference type="EMBL" id="MCY6485264.1"/>
    </source>
</evidence>
<evidence type="ECO:0000256" key="1">
    <source>
        <dbReference type="HAMAP-Rule" id="MF_00226"/>
    </source>
</evidence>
<dbReference type="InterPro" id="IPR050101">
    <property type="entry name" value="CinA"/>
</dbReference>
<dbReference type="NCBIfam" id="NF001813">
    <property type="entry name" value="PRK00549.1"/>
    <property type="match status" value="1"/>
</dbReference>
<evidence type="ECO:0000313" key="4">
    <source>
        <dbReference type="Proteomes" id="UP001078443"/>
    </source>
</evidence>
<protein>
    <recommendedName>
        <fullName evidence="1">Putative competence-damage inducible protein</fullName>
    </recommendedName>
</protein>
<dbReference type="PIRSF" id="PIRSF006728">
    <property type="entry name" value="CinA"/>
    <property type="match status" value="1"/>
</dbReference>
<dbReference type="InterPro" id="IPR008136">
    <property type="entry name" value="CinA_C"/>
</dbReference>
<dbReference type="EMBL" id="JAPQER010000006">
    <property type="protein sequence ID" value="MCY6485264.1"/>
    <property type="molecule type" value="Genomic_DNA"/>
</dbReference>
<keyword evidence="4" id="KW-1185">Reference proteome</keyword>
<dbReference type="SUPFAM" id="SSF53218">
    <property type="entry name" value="Molybdenum cofactor biosynthesis proteins"/>
    <property type="match status" value="1"/>
</dbReference>